<name>A0A165H797_EXIGL</name>
<evidence type="ECO:0000313" key="1">
    <source>
        <dbReference type="EMBL" id="KZV91552.1"/>
    </source>
</evidence>
<organism evidence="1 2">
    <name type="scientific">Exidia glandulosa HHB12029</name>
    <dbReference type="NCBI Taxonomy" id="1314781"/>
    <lineage>
        <taxon>Eukaryota</taxon>
        <taxon>Fungi</taxon>
        <taxon>Dikarya</taxon>
        <taxon>Basidiomycota</taxon>
        <taxon>Agaricomycotina</taxon>
        <taxon>Agaricomycetes</taxon>
        <taxon>Auriculariales</taxon>
        <taxon>Exidiaceae</taxon>
        <taxon>Exidia</taxon>
    </lineage>
</organism>
<dbReference type="OrthoDB" id="5342184at2759"/>
<sequence length="267" mass="29279">MVRALQILFPLYIYPDSCGVSRDACAWKPLYDTVEANPGIQFNVVVNPGNGPGANAFPDSNYIAAVSTLNAHVNVKTIGYVASTKGARPVSEYQADVSKYAGWAAYSGANIAMHGIFVDEANNTPATLQYYTAFSNYIRSAFPSSDALVVLNPGTTTSQSYFDAMPNDVFVTFENFYSQMWEPFTAYTDSNFANTPHQRQAAIIHDFTGSTTDLVNVTDTTGEITDMKYIFVATQGDYNSFPTNWASFVAAVSGTNNWMAQHPDWYP</sequence>
<protein>
    <recommendedName>
        <fullName evidence="3">Spherulation-specific family 4</fullName>
    </recommendedName>
</protein>
<reference evidence="1 2" key="1">
    <citation type="journal article" date="2016" name="Mol. Biol. Evol.">
        <title>Comparative Genomics of Early-Diverging Mushroom-Forming Fungi Provides Insights into the Origins of Lignocellulose Decay Capabilities.</title>
        <authorList>
            <person name="Nagy L.G."/>
            <person name="Riley R."/>
            <person name="Tritt A."/>
            <person name="Adam C."/>
            <person name="Daum C."/>
            <person name="Floudas D."/>
            <person name="Sun H."/>
            <person name="Yadav J.S."/>
            <person name="Pangilinan J."/>
            <person name="Larsson K.H."/>
            <person name="Matsuura K."/>
            <person name="Barry K."/>
            <person name="Labutti K."/>
            <person name="Kuo R."/>
            <person name="Ohm R.A."/>
            <person name="Bhattacharya S.S."/>
            <person name="Shirouzu T."/>
            <person name="Yoshinaga Y."/>
            <person name="Martin F.M."/>
            <person name="Grigoriev I.V."/>
            <person name="Hibbett D.S."/>
        </authorList>
    </citation>
    <scope>NUCLEOTIDE SEQUENCE [LARGE SCALE GENOMIC DNA]</scope>
    <source>
        <strain evidence="1 2">HHB12029</strain>
    </source>
</reference>
<evidence type="ECO:0008006" key="3">
    <source>
        <dbReference type="Google" id="ProtNLM"/>
    </source>
</evidence>
<dbReference type="PANTHER" id="PTHR35040:SF9">
    <property type="entry name" value="4-LIKE CELL SURFACE PROTEIN, PUTATIVE (AFU_ORTHOLOGUE AFUA_4G14080)-RELATED"/>
    <property type="match status" value="1"/>
</dbReference>
<dbReference type="InterPro" id="IPR021986">
    <property type="entry name" value="Spherulin4"/>
</dbReference>
<dbReference type="Pfam" id="PF12138">
    <property type="entry name" value="Spherulin4"/>
    <property type="match status" value="1"/>
</dbReference>
<proteinExistence type="predicted"/>
<gene>
    <name evidence="1" type="ORF">EXIGLDRAFT_648144</name>
</gene>
<keyword evidence="2" id="KW-1185">Reference proteome</keyword>
<dbReference type="AlphaFoldDB" id="A0A165H797"/>
<dbReference type="Proteomes" id="UP000077266">
    <property type="component" value="Unassembled WGS sequence"/>
</dbReference>
<accession>A0A165H797</accession>
<dbReference type="PANTHER" id="PTHR35040">
    <property type="match status" value="1"/>
</dbReference>
<dbReference type="EMBL" id="KV426025">
    <property type="protein sequence ID" value="KZV91552.1"/>
    <property type="molecule type" value="Genomic_DNA"/>
</dbReference>
<dbReference type="InParanoid" id="A0A165H797"/>
<evidence type="ECO:0000313" key="2">
    <source>
        <dbReference type="Proteomes" id="UP000077266"/>
    </source>
</evidence>